<accession>Q6LHW5</accession>
<dbReference type="AlphaFoldDB" id="Q6LHW5"/>
<dbReference type="eggNOG" id="COG4977">
    <property type="taxonomic scope" value="Bacteria"/>
</dbReference>
<dbReference type="PANTHER" id="PTHR43130:SF15">
    <property type="entry name" value="THIJ_PFPI FAMILY PROTEIN (AFU_ORTHOLOGUE AFUA_5G14240)"/>
    <property type="match status" value="1"/>
</dbReference>
<dbReference type="Proteomes" id="UP000000593">
    <property type="component" value="Chromosome 2"/>
</dbReference>
<keyword evidence="3" id="KW-1185">Reference proteome</keyword>
<dbReference type="InterPro" id="IPR002818">
    <property type="entry name" value="DJ-1/PfpI"/>
</dbReference>
<evidence type="ECO:0000313" key="3">
    <source>
        <dbReference type="Proteomes" id="UP000000593"/>
    </source>
</evidence>
<dbReference type="STRING" id="298386.PBPRB1243"/>
<name>Q6LHW5_PHOPR</name>
<evidence type="ECO:0000313" key="2">
    <source>
        <dbReference type="EMBL" id="CAG23115.1"/>
    </source>
</evidence>
<dbReference type="PANTHER" id="PTHR43130">
    <property type="entry name" value="ARAC-FAMILY TRANSCRIPTIONAL REGULATOR"/>
    <property type="match status" value="1"/>
</dbReference>
<reference evidence="3" key="1">
    <citation type="journal article" date="2005" name="Science">
        <title>Life at depth: Photobacterium profundum genome sequence and expression analysis.</title>
        <authorList>
            <person name="Vezzi A."/>
            <person name="Campanaro S."/>
            <person name="D'Angelo M."/>
            <person name="Simonato F."/>
            <person name="Vitulo N."/>
            <person name="Lauro F.M."/>
            <person name="Cestaro A."/>
            <person name="Malacrida G."/>
            <person name="Simionati B."/>
            <person name="Cannata N."/>
            <person name="Romualdi C."/>
            <person name="Bartlett D.H."/>
            <person name="Valle G."/>
        </authorList>
    </citation>
    <scope>NUCLEOTIDE SEQUENCE [LARGE SCALE GENOMIC DNA]</scope>
    <source>
        <strain evidence="3">ATCC BAA-1253 / SS9</strain>
    </source>
</reference>
<dbReference type="CDD" id="cd03139">
    <property type="entry name" value="GATase1_PfpI_2"/>
    <property type="match status" value="1"/>
</dbReference>
<gene>
    <name evidence="2" type="primary">VCA0455</name>
    <name evidence="2" type="ordered locus">PBPRB1243</name>
</gene>
<sequence>MNNRRADLRMTMPLKLTVTTLLFEQFELLDVFGPLEMFGLLPDKYQLKLVSEQGGAISSSQGIKVLTDYSFQDIFLTDILIIPGGEGIKNEVNNSNLLAWLNKTAPNIQYICSVCTGAVILASAGLLEDCKATTNKKHYHWVTRYGKDIDWQPVARWVQDGTVFTSSGTAAGIDMSLALIAEQYSEEVARKVAIHAEYLWQNDPNDDPFAPLHIVR</sequence>
<dbReference type="EMBL" id="CR378679">
    <property type="protein sequence ID" value="CAG23115.1"/>
    <property type="molecule type" value="Genomic_DNA"/>
</dbReference>
<dbReference type="Gene3D" id="3.40.50.880">
    <property type="match status" value="1"/>
</dbReference>
<evidence type="ECO:0000259" key="1">
    <source>
        <dbReference type="Pfam" id="PF01965"/>
    </source>
</evidence>
<dbReference type="HOGENOM" id="CLU_000445_44_8_6"/>
<dbReference type="InterPro" id="IPR052158">
    <property type="entry name" value="INH-QAR"/>
</dbReference>
<dbReference type="SUPFAM" id="SSF52317">
    <property type="entry name" value="Class I glutamine amidotransferase-like"/>
    <property type="match status" value="1"/>
</dbReference>
<dbReference type="InterPro" id="IPR029062">
    <property type="entry name" value="Class_I_gatase-like"/>
</dbReference>
<protein>
    <recommendedName>
        <fullName evidence="1">DJ-1/PfpI domain-containing protein</fullName>
    </recommendedName>
</protein>
<dbReference type="Pfam" id="PF01965">
    <property type="entry name" value="DJ-1_PfpI"/>
    <property type="match status" value="1"/>
</dbReference>
<proteinExistence type="predicted"/>
<organism evidence="2 3">
    <name type="scientific">Photobacterium profundum (strain SS9)</name>
    <dbReference type="NCBI Taxonomy" id="298386"/>
    <lineage>
        <taxon>Bacteria</taxon>
        <taxon>Pseudomonadati</taxon>
        <taxon>Pseudomonadota</taxon>
        <taxon>Gammaproteobacteria</taxon>
        <taxon>Vibrionales</taxon>
        <taxon>Vibrionaceae</taxon>
        <taxon>Photobacterium</taxon>
    </lineage>
</organism>
<dbReference type="KEGG" id="ppr:PBPRB1243"/>
<feature type="domain" description="DJ-1/PfpI" evidence="1">
    <location>
        <begin position="18"/>
        <end position="181"/>
    </location>
</feature>